<dbReference type="SMART" id="SM00116">
    <property type="entry name" value="CBS"/>
    <property type="match status" value="2"/>
</dbReference>
<evidence type="ECO:0000256" key="2">
    <source>
        <dbReference type="PROSITE-ProRule" id="PRU00703"/>
    </source>
</evidence>
<dbReference type="Proteomes" id="UP000177354">
    <property type="component" value="Unassembled WGS sequence"/>
</dbReference>
<feature type="domain" description="CBS" evidence="3">
    <location>
        <begin position="220"/>
        <end position="276"/>
    </location>
</feature>
<protein>
    <recommendedName>
        <fullName evidence="3">CBS domain-containing protein</fullName>
    </recommendedName>
</protein>
<dbReference type="PANTHER" id="PTHR43080:SF2">
    <property type="entry name" value="CBS DOMAIN-CONTAINING PROTEIN"/>
    <property type="match status" value="1"/>
</dbReference>
<evidence type="ECO:0000259" key="3">
    <source>
        <dbReference type="PROSITE" id="PS51371"/>
    </source>
</evidence>
<name>A0A1F5Z1F8_9BACT</name>
<keyword evidence="1 2" id="KW-0129">CBS domain</keyword>
<dbReference type="InterPro" id="IPR046342">
    <property type="entry name" value="CBS_dom_sf"/>
</dbReference>
<dbReference type="Gene3D" id="3.10.580.10">
    <property type="entry name" value="CBS-domain"/>
    <property type="match status" value="2"/>
</dbReference>
<dbReference type="CDD" id="cd02205">
    <property type="entry name" value="CBS_pair_SF"/>
    <property type="match status" value="1"/>
</dbReference>
<sequence>MKIREFAEKFDGFVKCNSSDSLQAALGKAKGSHRPVFVYNSDIYVGVFWPYWALFKTRPNADAKLSEFLGPVPHYFSYTSIFQVIDQMLSLRLYVIPFFNDKGEIEGVVTAKGIIKKIFEDKKLRPDFLRNIKIRKVSTVKTTDSIRKIYSRMRKEAMSRVVAVDDEGRTRAILSRRDIYMALIWPTDKSRMRTQSGKTKQLLFDKEWPEKLDFKIKEVMTTEVNLIEESEGKEEAIRQLIKSGYGSILITDDLKKPVGLISKRSCLKAFLALREERMFPVLITDRKKLLDFFRLEEIERILAQYGRKVAKIEPLSRLRVVIDAVKNPAGKATSFDLTLKNVFRGGKDVIVKTQTYEIRDGLNELIRKSRKKMGLE</sequence>
<dbReference type="InterPro" id="IPR000644">
    <property type="entry name" value="CBS_dom"/>
</dbReference>
<dbReference type="SUPFAM" id="SSF54631">
    <property type="entry name" value="CBS-domain pair"/>
    <property type="match status" value="2"/>
</dbReference>
<evidence type="ECO:0000313" key="5">
    <source>
        <dbReference type="Proteomes" id="UP000177354"/>
    </source>
</evidence>
<dbReference type="EMBL" id="MFJF01000017">
    <property type="protein sequence ID" value="OGG06299.1"/>
    <property type="molecule type" value="Genomic_DNA"/>
</dbReference>
<dbReference type="AlphaFoldDB" id="A0A1F5Z1F8"/>
<feature type="domain" description="CBS" evidence="3">
    <location>
        <begin position="133"/>
        <end position="189"/>
    </location>
</feature>
<gene>
    <name evidence="4" type="ORF">A2777_05290</name>
</gene>
<evidence type="ECO:0000256" key="1">
    <source>
        <dbReference type="ARBA" id="ARBA00023122"/>
    </source>
</evidence>
<evidence type="ECO:0000313" key="4">
    <source>
        <dbReference type="EMBL" id="OGG06299.1"/>
    </source>
</evidence>
<accession>A0A1F5Z1F8</accession>
<reference evidence="4 5" key="1">
    <citation type="journal article" date="2016" name="Nat. Commun.">
        <title>Thousands of microbial genomes shed light on interconnected biogeochemical processes in an aquifer system.</title>
        <authorList>
            <person name="Anantharaman K."/>
            <person name="Brown C.T."/>
            <person name="Hug L.A."/>
            <person name="Sharon I."/>
            <person name="Castelle C.J."/>
            <person name="Probst A.J."/>
            <person name="Thomas B.C."/>
            <person name="Singh A."/>
            <person name="Wilkins M.J."/>
            <person name="Karaoz U."/>
            <person name="Brodie E.L."/>
            <person name="Williams K.H."/>
            <person name="Hubbard S.S."/>
            <person name="Banfield J.F."/>
        </authorList>
    </citation>
    <scope>NUCLEOTIDE SEQUENCE [LARGE SCALE GENOMIC DNA]</scope>
</reference>
<dbReference type="PROSITE" id="PS51371">
    <property type="entry name" value="CBS"/>
    <property type="match status" value="2"/>
</dbReference>
<dbReference type="PANTHER" id="PTHR43080">
    <property type="entry name" value="CBS DOMAIN-CONTAINING PROTEIN CBSX3, MITOCHONDRIAL"/>
    <property type="match status" value="1"/>
</dbReference>
<proteinExistence type="predicted"/>
<comment type="caution">
    <text evidence="4">The sequence shown here is derived from an EMBL/GenBank/DDBJ whole genome shotgun (WGS) entry which is preliminary data.</text>
</comment>
<dbReference type="InterPro" id="IPR051257">
    <property type="entry name" value="Diverse_CBS-Domain"/>
</dbReference>
<dbReference type="Pfam" id="PF00571">
    <property type="entry name" value="CBS"/>
    <property type="match status" value="3"/>
</dbReference>
<organism evidence="4 5">
    <name type="scientific">Candidatus Gottesmanbacteria bacterium RIFCSPHIGHO2_01_FULL_40_15</name>
    <dbReference type="NCBI Taxonomy" id="1798376"/>
    <lineage>
        <taxon>Bacteria</taxon>
        <taxon>Candidatus Gottesmaniibacteriota</taxon>
    </lineage>
</organism>